<keyword evidence="4" id="KW-0539">Nucleus</keyword>
<dbReference type="GO" id="GO:0005634">
    <property type="term" value="C:nucleus"/>
    <property type="evidence" value="ECO:0007669"/>
    <property type="project" value="UniProtKB-SubCell"/>
</dbReference>
<evidence type="ECO:0000256" key="2">
    <source>
        <dbReference type="ARBA" id="ARBA00023015"/>
    </source>
</evidence>
<evidence type="ECO:0000256" key="3">
    <source>
        <dbReference type="ARBA" id="ARBA00023163"/>
    </source>
</evidence>
<dbReference type="Proteomes" id="UP000789342">
    <property type="component" value="Unassembled WGS sequence"/>
</dbReference>
<feature type="region of interest" description="Disordered" evidence="5">
    <location>
        <begin position="266"/>
        <end position="296"/>
    </location>
</feature>
<organism evidence="7 8">
    <name type="scientific">Acaulospora morrowiae</name>
    <dbReference type="NCBI Taxonomy" id="94023"/>
    <lineage>
        <taxon>Eukaryota</taxon>
        <taxon>Fungi</taxon>
        <taxon>Fungi incertae sedis</taxon>
        <taxon>Mucoromycota</taxon>
        <taxon>Glomeromycotina</taxon>
        <taxon>Glomeromycetes</taxon>
        <taxon>Diversisporales</taxon>
        <taxon>Acaulosporaceae</taxon>
        <taxon>Acaulospora</taxon>
    </lineage>
</organism>
<feature type="region of interest" description="Disordered" evidence="5">
    <location>
        <begin position="91"/>
        <end position="119"/>
    </location>
</feature>
<evidence type="ECO:0000256" key="5">
    <source>
        <dbReference type="SAM" id="MobiDB-lite"/>
    </source>
</evidence>
<dbReference type="GO" id="GO:0003700">
    <property type="term" value="F:DNA-binding transcription factor activity"/>
    <property type="evidence" value="ECO:0007669"/>
    <property type="project" value="InterPro"/>
</dbReference>
<feature type="compositionally biased region" description="Polar residues" evidence="5">
    <location>
        <begin position="153"/>
        <end position="163"/>
    </location>
</feature>
<protein>
    <submittedName>
        <fullName evidence="7">11824_t:CDS:1</fullName>
    </submittedName>
</protein>
<name>A0A9N8YMG8_9GLOM</name>
<proteinExistence type="predicted"/>
<keyword evidence="2" id="KW-0805">Transcription regulation</keyword>
<dbReference type="PROSITE" id="PS00036">
    <property type="entry name" value="BZIP_BASIC"/>
    <property type="match status" value="1"/>
</dbReference>
<feature type="region of interest" description="Disordered" evidence="5">
    <location>
        <begin position="140"/>
        <end position="221"/>
    </location>
</feature>
<dbReference type="OrthoDB" id="295274at2759"/>
<evidence type="ECO:0000313" key="8">
    <source>
        <dbReference type="Proteomes" id="UP000789342"/>
    </source>
</evidence>
<dbReference type="Gene3D" id="1.20.5.170">
    <property type="match status" value="1"/>
</dbReference>
<accession>A0A9N8YMG8</accession>
<dbReference type="InterPro" id="IPR004827">
    <property type="entry name" value="bZIP"/>
</dbReference>
<reference evidence="7" key="1">
    <citation type="submission" date="2021-06" db="EMBL/GenBank/DDBJ databases">
        <authorList>
            <person name="Kallberg Y."/>
            <person name="Tangrot J."/>
            <person name="Rosling A."/>
        </authorList>
    </citation>
    <scope>NUCLEOTIDE SEQUENCE</scope>
    <source>
        <strain evidence="7">CL551</strain>
    </source>
</reference>
<gene>
    <name evidence="7" type="ORF">AMORRO_LOCUS457</name>
</gene>
<keyword evidence="3" id="KW-0804">Transcription</keyword>
<dbReference type="Pfam" id="PF00170">
    <property type="entry name" value="bZIP_1"/>
    <property type="match status" value="1"/>
</dbReference>
<feature type="compositionally biased region" description="Polar residues" evidence="5">
    <location>
        <begin position="91"/>
        <end position="115"/>
    </location>
</feature>
<feature type="domain" description="BZIP" evidence="6">
    <location>
        <begin position="297"/>
        <end position="360"/>
    </location>
</feature>
<evidence type="ECO:0000256" key="1">
    <source>
        <dbReference type="ARBA" id="ARBA00004123"/>
    </source>
</evidence>
<feature type="compositionally biased region" description="Polar residues" evidence="5">
    <location>
        <begin position="173"/>
        <end position="187"/>
    </location>
</feature>
<evidence type="ECO:0000259" key="6">
    <source>
        <dbReference type="PROSITE" id="PS50217"/>
    </source>
</evidence>
<comment type="caution">
    <text evidence="7">The sequence shown here is derived from an EMBL/GenBank/DDBJ whole genome shotgun (WGS) entry which is preliminary data.</text>
</comment>
<sequence>MNSLWSVYSSTANENLDDITLPTSRFLMQCNDLGMHPQTLDENYSPEITGIYDGASDFYPMIPPKSNDDYAYVNATTCLIPMIPTSFVTHETSTSPSLSCKKNSSNTIHSPTPSLITDDEQDPQQQMQFMYDFQLQAINESFNNPPSPDFHTKGSSPVQSKQLSPDLHDNHLNIPNQQLPSPVSTDSDGLGIDRLTPPPSHQTTPKQKKRRVSKKSSLNNMNIITESQQTRQHSNIFTTINTRDLSDGTCEYDVCDDSLNNYVFPSSASASSSSSRRSSVCAGTKRKVIDDSDETPEERRRKFLERNRIAASKCRQKKKAAMQELKERADAIGTRNASLHGFVNDLREELLTLKNQLLAHRNCNCNILQEYIRKDAHANAPATATQKN</sequence>
<dbReference type="PANTHER" id="PTHR19304">
    <property type="entry name" value="CYCLIC-AMP RESPONSE ELEMENT BINDING PROTEIN"/>
    <property type="match status" value="1"/>
</dbReference>
<comment type="subcellular location">
    <subcellularLocation>
        <location evidence="1">Nucleus</location>
    </subcellularLocation>
</comment>
<dbReference type="PROSITE" id="PS50217">
    <property type="entry name" value="BZIP"/>
    <property type="match status" value="1"/>
</dbReference>
<dbReference type="InterPro" id="IPR051027">
    <property type="entry name" value="bZIP_transcription_factors"/>
</dbReference>
<feature type="compositionally biased region" description="Low complexity" evidence="5">
    <location>
        <begin position="266"/>
        <end position="279"/>
    </location>
</feature>
<dbReference type="CDD" id="cd14687">
    <property type="entry name" value="bZIP_ATF2"/>
    <property type="match status" value="1"/>
</dbReference>
<evidence type="ECO:0000256" key="4">
    <source>
        <dbReference type="ARBA" id="ARBA00023242"/>
    </source>
</evidence>
<dbReference type="InterPro" id="IPR046347">
    <property type="entry name" value="bZIP_sf"/>
</dbReference>
<dbReference type="EMBL" id="CAJVPV010000118">
    <property type="protein sequence ID" value="CAG8443500.1"/>
    <property type="molecule type" value="Genomic_DNA"/>
</dbReference>
<keyword evidence="8" id="KW-1185">Reference proteome</keyword>
<dbReference type="SUPFAM" id="SSF57959">
    <property type="entry name" value="Leucine zipper domain"/>
    <property type="match status" value="1"/>
</dbReference>
<dbReference type="AlphaFoldDB" id="A0A9N8YMG8"/>
<dbReference type="SMART" id="SM00338">
    <property type="entry name" value="BRLZ"/>
    <property type="match status" value="1"/>
</dbReference>
<evidence type="ECO:0000313" key="7">
    <source>
        <dbReference type="EMBL" id="CAG8443500.1"/>
    </source>
</evidence>